<dbReference type="AlphaFoldDB" id="X6NEL6"/>
<protein>
    <recommendedName>
        <fullName evidence="3">RGS domain-containing protein</fullName>
    </recommendedName>
</protein>
<proteinExistence type="predicted"/>
<evidence type="ECO:0000313" key="1">
    <source>
        <dbReference type="EMBL" id="ETO23787.1"/>
    </source>
</evidence>
<dbReference type="InterPro" id="IPR044926">
    <property type="entry name" value="RGS_subdomain_2"/>
</dbReference>
<dbReference type="Gene3D" id="1.10.167.10">
    <property type="entry name" value="Regulator of G-protein Signalling 4, domain 2"/>
    <property type="match status" value="1"/>
</dbReference>
<keyword evidence="2" id="KW-1185">Reference proteome</keyword>
<reference evidence="1 2" key="1">
    <citation type="journal article" date="2013" name="Curr. Biol.">
        <title>The Genome of the Foraminiferan Reticulomyxa filosa.</title>
        <authorList>
            <person name="Glockner G."/>
            <person name="Hulsmann N."/>
            <person name="Schleicher M."/>
            <person name="Noegel A.A."/>
            <person name="Eichinger L."/>
            <person name="Gallinger C."/>
            <person name="Pawlowski J."/>
            <person name="Sierra R."/>
            <person name="Euteneuer U."/>
            <person name="Pillet L."/>
            <person name="Moustafa A."/>
            <person name="Platzer M."/>
            <person name="Groth M."/>
            <person name="Szafranski K."/>
            <person name="Schliwa M."/>
        </authorList>
    </citation>
    <scope>NUCLEOTIDE SEQUENCE [LARGE SCALE GENOMIC DNA]</scope>
</reference>
<organism evidence="1 2">
    <name type="scientific">Reticulomyxa filosa</name>
    <dbReference type="NCBI Taxonomy" id="46433"/>
    <lineage>
        <taxon>Eukaryota</taxon>
        <taxon>Sar</taxon>
        <taxon>Rhizaria</taxon>
        <taxon>Retaria</taxon>
        <taxon>Foraminifera</taxon>
        <taxon>Monothalamids</taxon>
        <taxon>Reticulomyxidae</taxon>
        <taxon>Reticulomyxa</taxon>
    </lineage>
</organism>
<gene>
    <name evidence="1" type="ORF">RFI_13389</name>
</gene>
<accession>X6NEL6</accession>
<evidence type="ECO:0000313" key="2">
    <source>
        <dbReference type="Proteomes" id="UP000023152"/>
    </source>
</evidence>
<dbReference type="Proteomes" id="UP000023152">
    <property type="component" value="Unassembled WGS sequence"/>
</dbReference>
<dbReference type="EMBL" id="ASPP01009711">
    <property type="protein sequence ID" value="ETO23787.1"/>
    <property type="molecule type" value="Genomic_DNA"/>
</dbReference>
<comment type="caution">
    <text evidence="1">The sequence shown here is derived from an EMBL/GenBank/DDBJ whole genome shotgun (WGS) entry which is preliminary data.</text>
</comment>
<dbReference type="SUPFAM" id="SSF48097">
    <property type="entry name" value="Regulator of G-protein signaling, RGS"/>
    <property type="match status" value="1"/>
</dbReference>
<sequence>MPQRNSNIPKSAIVHDNWNENIKVPASFQNDKYKAIAYILFRRYVREDAALQINISYRSRQKIKEKFNAFIAESECPIPTLSHRELFEVFDSAIKEQLLLLRDSESRFITSDEYSKLSGILSET</sequence>
<evidence type="ECO:0008006" key="3">
    <source>
        <dbReference type="Google" id="ProtNLM"/>
    </source>
</evidence>
<name>X6NEL6_RETFI</name>
<dbReference type="InterPro" id="IPR036305">
    <property type="entry name" value="RGS_sf"/>
</dbReference>